<evidence type="ECO:0000313" key="2">
    <source>
        <dbReference type="EMBL" id="AWI54944.1"/>
    </source>
</evidence>
<dbReference type="Pfam" id="PF07589">
    <property type="entry name" value="PEP-CTERM"/>
    <property type="match status" value="1"/>
</dbReference>
<sequence length="271" mass="27609">MLPHAWGVFKGQRYGVGRAPAAAWFQLPCGSANQQLQSKVIHMHSTLTRLAQAGVAVAALTAGAAVHAAAFTAPTQAVLTLSSDITQLLTGATFSSVGDATYDASSNKLSEAFTAVSLSSPSAADFLGNTSASSGFNLNYKTSVLSITNISYSQASKSLSGTLALDGSVKYTGQLLTSASASVSENFNAALGTGYLSTGQLFLTDGAATAMLSAFGLPTLAFYVNTAKSINFGTFAADVTGPTPAVPEPSTYALMGVGLLGVAVATRRRTR</sequence>
<organism evidence="2 3">
    <name type="scientific">Aquabacterium olei</name>
    <dbReference type="NCBI Taxonomy" id="1296669"/>
    <lineage>
        <taxon>Bacteria</taxon>
        <taxon>Pseudomonadati</taxon>
        <taxon>Pseudomonadota</taxon>
        <taxon>Betaproteobacteria</taxon>
        <taxon>Burkholderiales</taxon>
        <taxon>Aquabacterium</taxon>
    </lineage>
</organism>
<evidence type="ECO:0000313" key="3">
    <source>
        <dbReference type="Proteomes" id="UP000244892"/>
    </source>
</evidence>
<proteinExistence type="predicted"/>
<dbReference type="InterPro" id="IPR013424">
    <property type="entry name" value="Ice-binding_C"/>
</dbReference>
<protein>
    <recommendedName>
        <fullName evidence="1">Ice-binding protein C-terminal domain-containing protein</fullName>
    </recommendedName>
</protein>
<accession>A0A2U8FWX8</accession>
<dbReference type="EMBL" id="CP029210">
    <property type="protein sequence ID" value="AWI54944.1"/>
    <property type="molecule type" value="Genomic_DNA"/>
</dbReference>
<dbReference type="KEGG" id="aon:DEH84_17090"/>
<reference evidence="2 3" key="1">
    <citation type="submission" date="2018-05" db="EMBL/GenBank/DDBJ databases">
        <title>complete genome sequence of Aquabacterium olei NBRC 110486.</title>
        <authorList>
            <person name="Tang B."/>
            <person name="Chang J."/>
            <person name="Zhang L."/>
            <person name="Yang H."/>
        </authorList>
    </citation>
    <scope>NUCLEOTIDE SEQUENCE [LARGE SCALE GENOMIC DNA]</scope>
    <source>
        <strain evidence="2 3">NBRC 110486</strain>
    </source>
</reference>
<feature type="domain" description="Ice-binding protein C-terminal" evidence="1">
    <location>
        <begin position="245"/>
        <end position="269"/>
    </location>
</feature>
<dbReference type="NCBIfam" id="TIGR02595">
    <property type="entry name" value="PEP_CTERM"/>
    <property type="match status" value="1"/>
</dbReference>
<dbReference type="AlphaFoldDB" id="A0A2U8FWX8"/>
<keyword evidence="3" id="KW-1185">Reference proteome</keyword>
<gene>
    <name evidence="2" type="ORF">DEH84_17090</name>
</gene>
<dbReference type="Proteomes" id="UP000244892">
    <property type="component" value="Chromosome"/>
</dbReference>
<evidence type="ECO:0000259" key="1">
    <source>
        <dbReference type="Pfam" id="PF07589"/>
    </source>
</evidence>
<name>A0A2U8FWX8_9BURK</name>